<dbReference type="EMBL" id="FN655782">
    <property type="protein sequence ID" value="CBY40114.1"/>
    <property type="molecule type" value="Genomic_DNA"/>
</dbReference>
<protein>
    <submittedName>
        <fullName evidence="2">Uncharacterized protein</fullName>
    </submittedName>
</protein>
<dbReference type="Pfam" id="PF10175">
    <property type="entry name" value="MPP6"/>
    <property type="match status" value="1"/>
</dbReference>
<dbReference type="GO" id="GO:0000460">
    <property type="term" value="P:maturation of 5.8S rRNA"/>
    <property type="evidence" value="ECO:0007669"/>
    <property type="project" value="TreeGrafter"/>
</dbReference>
<keyword evidence="4" id="KW-1185">Reference proteome</keyword>
<dbReference type="OrthoDB" id="10307774at2759"/>
<dbReference type="AlphaFoldDB" id="E4WXQ3"/>
<dbReference type="PANTHER" id="PTHR13582">
    <property type="entry name" value="M-PHASE PHOSPHOPROTEIN 6"/>
    <property type="match status" value="1"/>
</dbReference>
<accession>E4WXQ3</accession>
<dbReference type="InterPro" id="IPR019324">
    <property type="entry name" value="MPP6"/>
</dbReference>
<evidence type="ECO:0000313" key="3">
    <source>
        <dbReference type="EMBL" id="CBY40114.1"/>
    </source>
</evidence>
<organism evidence="2">
    <name type="scientific">Oikopleura dioica</name>
    <name type="common">Tunicate</name>
    <dbReference type="NCBI Taxonomy" id="34765"/>
    <lineage>
        <taxon>Eukaryota</taxon>
        <taxon>Metazoa</taxon>
        <taxon>Chordata</taxon>
        <taxon>Tunicata</taxon>
        <taxon>Appendicularia</taxon>
        <taxon>Copelata</taxon>
        <taxon>Oikopleuridae</taxon>
        <taxon>Oikopleura</taxon>
    </lineage>
</organism>
<dbReference type="InParanoid" id="E4WXQ3"/>
<evidence type="ECO:0000256" key="1">
    <source>
        <dbReference type="SAM" id="MobiDB-lite"/>
    </source>
</evidence>
<sequence length="158" mass="18456">MGERRSKTNLSRNLRSMKFMRRAESAIDLDAEAAELKTRPEQWFREVQPLVVKFKEDEDISIAECMGLKWGRASYGGFNKALERLAEKMNNPEAEEEDDLGEDVSAMEMIKRARANADKVNFDDENEIINYEPLSKKKKRQLEEPEPEDDTMHFKRPE</sequence>
<dbReference type="EMBL" id="FN653018">
    <property type="protein sequence ID" value="CBY22147.1"/>
    <property type="molecule type" value="Genomic_DNA"/>
</dbReference>
<gene>
    <name evidence="2" type="ORF">GSOID_T00011693001</name>
    <name evidence="3" type="ORF">GSOID_T00022089001</name>
</gene>
<dbReference type="PANTHER" id="PTHR13582:SF0">
    <property type="entry name" value="M-PHASE PHOSPHOPROTEIN 6"/>
    <property type="match status" value="1"/>
</dbReference>
<name>E4WXQ3_OIKDI</name>
<feature type="region of interest" description="Disordered" evidence="1">
    <location>
        <begin position="133"/>
        <end position="158"/>
    </location>
</feature>
<evidence type="ECO:0000313" key="2">
    <source>
        <dbReference type="EMBL" id="CBY22147.1"/>
    </source>
</evidence>
<proteinExistence type="predicted"/>
<reference evidence="2" key="1">
    <citation type="journal article" date="2010" name="Science">
        <title>Plasticity of animal genome architecture unmasked by rapid evolution of a pelagic tunicate.</title>
        <authorList>
            <person name="Denoeud F."/>
            <person name="Henriet S."/>
            <person name="Mungpakdee S."/>
            <person name="Aury J.M."/>
            <person name="Da Silva C."/>
            <person name="Brinkmann H."/>
            <person name="Mikhaleva J."/>
            <person name="Olsen L.C."/>
            <person name="Jubin C."/>
            <person name="Canestro C."/>
            <person name="Bouquet J.M."/>
            <person name="Danks G."/>
            <person name="Poulain J."/>
            <person name="Campsteijn C."/>
            <person name="Adamski M."/>
            <person name="Cross I."/>
            <person name="Yadetie F."/>
            <person name="Muffato M."/>
            <person name="Louis A."/>
            <person name="Butcher S."/>
            <person name="Tsagkogeorga G."/>
            <person name="Konrad A."/>
            <person name="Singh S."/>
            <person name="Jensen M.F."/>
            <person name="Cong E.H."/>
            <person name="Eikeseth-Otteraa H."/>
            <person name="Noel B."/>
            <person name="Anthouard V."/>
            <person name="Porcel B.M."/>
            <person name="Kachouri-Lafond R."/>
            <person name="Nishino A."/>
            <person name="Ugolini M."/>
            <person name="Chourrout P."/>
            <person name="Nishida H."/>
            <person name="Aasland R."/>
            <person name="Huzurbazar S."/>
            <person name="Westhof E."/>
            <person name="Delsuc F."/>
            <person name="Lehrach H."/>
            <person name="Reinhardt R."/>
            <person name="Weissenbach J."/>
            <person name="Roy S.W."/>
            <person name="Artiguenave F."/>
            <person name="Postlethwait J.H."/>
            <person name="Manak J.R."/>
            <person name="Thompson E.M."/>
            <person name="Jaillon O."/>
            <person name="Du Pasquier L."/>
            <person name="Boudinot P."/>
            <person name="Liberles D.A."/>
            <person name="Volff J.N."/>
            <person name="Philippe H."/>
            <person name="Lenhard B."/>
            <person name="Roest Crollius H."/>
            <person name="Wincker P."/>
            <person name="Chourrout D."/>
        </authorList>
    </citation>
    <scope>NUCLEOTIDE SEQUENCE [LARGE SCALE GENOMIC DNA]</scope>
</reference>
<dbReference type="Proteomes" id="UP000001307">
    <property type="component" value="Unassembled WGS sequence"/>
</dbReference>
<dbReference type="Proteomes" id="UP000011014">
    <property type="component" value="Unassembled WGS sequence"/>
</dbReference>
<evidence type="ECO:0000313" key="4">
    <source>
        <dbReference type="Proteomes" id="UP000001307"/>
    </source>
</evidence>